<gene>
    <name evidence="1" type="ORF">nbrc107696_34640</name>
</gene>
<dbReference type="SUPFAM" id="SSF55961">
    <property type="entry name" value="Bet v1-like"/>
    <property type="match status" value="1"/>
</dbReference>
<comment type="caution">
    <text evidence="1">The sequence shown here is derived from an EMBL/GenBank/DDBJ whole genome shotgun (WGS) entry which is preliminary data.</text>
</comment>
<dbReference type="AlphaFoldDB" id="A0A7I9VCB8"/>
<dbReference type="InterPro" id="IPR023393">
    <property type="entry name" value="START-like_dom_sf"/>
</dbReference>
<dbReference type="EMBL" id="BJOV01000005">
    <property type="protein sequence ID" value="GEE03018.1"/>
    <property type="molecule type" value="Genomic_DNA"/>
</dbReference>
<evidence type="ECO:0008006" key="3">
    <source>
        <dbReference type="Google" id="ProtNLM"/>
    </source>
</evidence>
<sequence length="123" mass="13445">MPKASPELFAMTRRKGPFRAGERFVGWNRRKAVVWPTVSRVVTVDEGRELTWHTSTSGATWSYTIAGDGDATVLREARTITDGVPGFATLFGNVLLGGMGNHADELESHVSATLAWIKAEAER</sequence>
<reference evidence="2" key="1">
    <citation type="submission" date="2019-06" db="EMBL/GenBank/DDBJ databases">
        <title>Gordonia isolated from sludge of a wastewater treatment plant.</title>
        <authorList>
            <person name="Tamura T."/>
            <person name="Aoyama K."/>
            <person name="Kang Y."/>
            <person name="Saito S."/>
            <person name="Akiyama N."/>
            <person name="Yazawa K."/>
            <person name="Gonoi T."/>
            <person name="Mikami Y."/>
        </authorList>
    </citation>
    <scope>NUCLEOTIDE SEQUENCE [LARGE SCALE GENOMIC DNA]</scope>
    <source>
        <strain evidence="2">NBRC 107696</strain>
    </source>
</reference>
<accession>A0A7I9VCB8</accession>
<dbReference type="Gene3D" id="3.30.530.20">
    <property type="match status" value="1"/>
</dbReference>
<dbReference type="Proteomes" id="UP000444960">
    <property type="component" value="Unassembled WGS sequence"/>
</dbReference>
<keyword evidence="2" id="KW-1185">Reference proteome</keyword>
<name>A0A7I9VCB8_9ACTN</name>
<dbReference type="CDD" id="cd07812">
    <property type="entry name" value="SRPBCC"/>
    <property type="match status" value="1"/>
</dbReference>
<organism evidence="1 2">
    <name type="scientific">Gordonia spumicola</name>
    <dbReference type="NCBI Taxonomy" id="589161"/>
    <lineage>
        <taxon>Bacteria</taxon>
        <taxon>Bacillati</taxon>
        <taxon>Actinomycetota</taxon>
        <taxon>Actinomycetes</taxon>
        <taxon>Mycobacteriales</taxon>
        <taxon>Gordoniaceae</taxon>
        <taxon>Gordonia</taxon>
    </lineage>
</organism>
<evidence type="ECO:0000313" key="2">
    <source>
        <dbReference type="Proteomes" id="UP000444960"/>
    </source>
</evidence>
<protein>
    <recommendedName>
        <fullName evidence="3">Polyketide cyclase</fullName>
    </recommendedName>
</protein>
<evidence type="ECO:0000313" key="1">
    <source>
        <dbReference type="EMBL" id="GEE03018.1"/>
    </source>
</evidence>
<proteinExistence type="predicted"/>